<keyword evidence="5" id="KW-1185">Reference proteome</keyword>
<evidence type="ECO:0000313" key="2">
    <source>
        <dbReference type="EMBL" id="GFG64567.1"/>
    </source>
</evidence>
<accession>A0ABQ1BLG4</accession>
<sequence>MRLTVHGGDYAVAVVPKLRTRRVSIRAGPVILTVSPAEAFALADALVEAAETLRSTTVHGTTQEGK</sequence>
<dbReference type="EMBL" id="BLKU01000004">
    <property type="protein sequence ID" value="GFG65422.1"/>
    <property type="molecule type" value="Genomic_DNA"/>
</dbReference>
<evidence type="ECO:0000313" key="4">
    <source>
        <dbReference type="EMBL" id="GFG65422.1"/>
    </source>
</evidence>
<reference evidence="2 5" key="1">
    <citation type="journal article" date="2019" name="Emerg. Microbes Infect.">
        <title>Comprehensive subspecies identification of 175 nontuberculous mycobacteria species based on 7547 genomic profiles.</title>
        <authorList>
            <person name="Matsumoto Y."/>
            <person name="Kinjo T."/>
            <person name="Motooka D."/>
            <person name="Nabeya D."/>
            <person name="Jung N."/>
            <person name="Uechi K."/>
            <person name="Horii T."/>
            <person name="Iida T."/>
            <person name="Fujita J."/>
            <person name="Nakamura S."/>
        </authorList>
    </citation>
    <scope>NUCLEOTIDE SEQUENCE [LARGE SCALE GENOMIC DNA]</scope>
    <source>
        <strain evidence="2 5">JCM 13573</strain>
    </source>
</reference>
<dbReference type="Proteomes" id="UP000465306">
    <property type="component" value="Unassembled WGS sequence"/>
</dbReference>
<evidence type="ECO:0000313" key="5">
    <source>
        <dbReference type="Proteomes" id="UP000465306"/>
    </source>
</evidence>
<proteinExistence type="predicted"/>
<organism evidence="2 5">
    <name type="scientific">Mycobacterium kubicae</name>
    <dbReference type="NCBI Taxonomy" id="120959"/>
    <lineage>
        <taxon>Bacteria</taxon>
        <taxon>Bacillati</taxon>
        <taxon>Actinomycetota</taxon>
        <taxon>Actinomycetes</taxon>
        <taxon>Mycobacteriales</taxon>
        <taxon>Mycobacteriaceae</taxon>
        <taxon>Mycobacterium</taxon>
        <taxon>Mycobacterium simiae complex</taxon>
    </lineage>
</organism>
<comment type="caution">
    <text evidence="2">The sequence shown here is derived from an EMBL/GenBank/DDBJ whole genome shotgun (WGS) entry which is preliminary data.</text>
</comment>
<reference evidence="2" key="2">
    <citation type="submission" date="2020-02" db="EMBL/GenBank/DDBJ databases">
        <authorList>
            <person name="Matsumoto Y."/>
            <person name="Kinjo T."/>
            <person name="Motooka D."/>
            <person name="Nabeya D."/>
            <person name="Jung N."/>
            <person name="Uechi K."/>
            <person name="Horii T."/>
            <person name="Iida T."/>
            <person name="Fujita J."/>
            <person name="Nakamura S."/>
        </authorList>
    </citation>
    <scope>NUCLEOTIDE SEQUENCE</scope>
    <source>
        <strain evidence="2">JCM 13573</strain>
    </source>
</reference>
<name>A0ABQ1BLG4_9MYCO</name>
<dbReference type="EMBL" id="BLKU01000001">
    <property type="protein sequence ID" value="GFG62802.1"/>
    <property type="molecule type" value="Genomic_DNA"/>
</dbReference>
<dbReference type="EMBL" id="BLKU01000003">
    <property type="protein sequence ID" value="GFG64567.1"/>
    <property type="molecule type" value="Genomic_DNA"/>
</dbReference>
<evidence type="ECO:0000313" key="3">
    <source>
        <dbReference type="EMBL" id="GFG65395.1"/>
    </source>
</evidence>
<protein>
    <submittedName>
        <fullName evidence="2">Uncharacterized protein</fullName>
    </submittedName>
</protein>
<evidence type="ECO:0000313" key="1">
    <source>
        <dbReference type="EMBL" id="GFG62802.1"/>
    </source>
</evidence>
<dbReference type="EMBL" id="BLKU01000003">
    <property type="protein sequence ID" value="GFG65395.1"/>
    <property type="molecule type" value="Genomic_DNA"/>
</dbReference>
<gene>
    <name evidence="1" type="ORF">MKUB_02920</name>
    <name evidence="2" type="ORF">MKUB_20570</name>
    <name evidence="3" type="ORF">MKUB_28850</name>
    <name evidence="4" type="ORF">MKUB_29120</name>
</gene>